<accession>A0A2G5HX33</accession>
<sequence length="293" mass="32102">MPPSNKRGRIERVERNAAFLRHIEPNFKANELELLDDLFDDATLPSAASSKKMTERWRIRLEDLLHKAGENMGLAQELVAKVVKERTGNSTYEVIPDDLYNVHDQFSYAEGKRDTLDNLEGVPEVQDWAARMHADAVEEPEDDDSNPCDGGSDSISDVESAGETGPAQASDQDVGGPGHAGQRNDVADGEDDQMQTTLSHFSNTSHPLSSPSSYASPQSKPGRQAYEPGTPSVARIWSPTAPGGYEDVAIEAHHEGGTTTFWAKMSPIGILHRQIASTSTTSDRHRNLGKRKR</sequence>
<evidence type="ECO:0000256" key="1">
    <source>
        <dbReference type="SAM" id="MobiDB-lite"/>
    </source>
</evidence>
<organism evidence="2 4">
    <name type="scientific">Cercospora beticola</name>
    <name type="common">Sugarbeet leaf spot fungus</name>
    <dbReference type="NCBI Taxonomy" id="122368"/>
    <lineage>
        <taxon>Eukaryota</taxon>
        <taxon>Fungi</taxon>
        <taxon>Dikarya</taxon>
        <taxon>Ascomycota</taxon>
        <taxon>Pezizomycotina</taxon>
        <taxon>Dothideomycetes</taxon>
        <taxon>Dothideomycetidae</taxon>
        <taxon>Mycosphaerellales</taxon>
        <taxon>Mycosphaerellaceae</taxon>
        <taxon>Cercospora</taxon>
    </lineage>
</organism>
<dbReference type="OrthoDB" id="10424118at2759"/>
<evidence type="ECO:0000313" key="5">
    <source>
        <dbReference type="Proteomes" id="UP001302367"/>
    </source>
</evidence>
<reference evidence="3 5" key="2">
    <citation type="submission" date="2023-09" db="EMBL/GenBank/DDBJ databases">
        <title>Complete-Gapless Cercospora beticola genome.</title>
        <authorList>
            <person name="Wyatt N.A."/>
            <person name="Spanner R.E."/>
            <person name="Bolton M.D."/>
        </authorList>
    </citation>
    <scope>NUCLEOTIDE SEQUENCE [LARGE SCALE GENOMIC DNA]</scope>
    <source>
        <strain evidence="3">Cb09-40</strain>
    </source>
</reference>
<gene>
    <name evidence="2" type="ORF">CB0940_05739</name>
    <name evidence="3" type="ORF">RHO25_002931</name>
</gene>
<dbReference type="AlphaFoldDB" id="A0A2G5HX33"/>
<name>A0A2G5HX33_CERBT</name>
<protein>
    <submittedName>
        <fullName evidence="2">Uncharacterized protein</fullName>
    </submittedName>
</protein>
<feature type="region of interest" description="Disordered" evidence="1">
    <location>
        <begin position="273"/>
        <end position="293"/>
    </location>
</feature>
<feature type="region of interest" description="Disordered" evidence="1">
    <location>
        <begin position="135"/>
        <end position="235"/>
    </location>
</feature>
<proteinExistence type="predicted"/>
<feature type="compositionally biased region" description="Acidic residues" evidence="1">
    <location>
        <begin position="137"/>
        <end position="146"/>
    </location>
</feature>
<dbReference type="Proteomes" id="UP001302367">
    <property type="component" value="Chromosome 2"/>
</dbReference>
<reference evidence="2 4" key="1">
    <citation type="submission" date="2015-10" db="EMBL/GenBank/DDBJ databases">
        <title>The cercosporin biosynthetic gene cluster was horizontally transferred to several fungal lineages and shown to be expanded in Cercospora beticola based on microsynteny with recipient genomes.</title>
        <authorList>
            <person name="De Jonge R."/>
            <person name="Ebert M.K."/>
            <person name="Suttle J.C."/>
            <person name="Jurick Ii W.M."/>
            <person name="Secor G.A."/>
            <person name="Thomma B.P."/>
            <person name="Van De Peer Y."/>
            <person name="Bolton M.D."/>
        </authorList>
    </citation>
    <scope>NUCLEOTIDE SEQUENCE [LARGE SCALE GENOMIC DNA]</scope>
    <source>
        <strain evidence="2 4">09-40</strain>
    </source>
</reference>
<evidence type="ECO:0000313" key="4">
    <source>
        <dbReference type="Proteomes" id="UP000230605"/>
    </source>
</evidence>
<dbReference type="Proteomes" id="UP000230605">
    <property type="component" value="Chromosome 2"/>
</dbReference>
<feature type="compositionally biased region" description="Low complexity" evidence="1">
    <location>
        <begin position="202"/>
        <end position="221"/>
    </location>
</feature>
<evidence type="ECO:0000313" key="2">
    <source>
        <dbReference type="EMBL" id="PIA97071.1"/>
    </source>
</evidence>
<dbReference type="EMBL" id="CP134185">
    <property type="protein sequence ID" value="WPA98319.1"/>
    <property type="molecule type" value="Genomic_DNA"/>
</dbReference>
<dbReference type="EMBL" id="LKMD01000102">
    <property type="protein sequence ID" value="PIA97071.1"/>
    <property type="molecule type" value="Genomic_DNA"/>
</dbReference>
<keyword evidence="5" id="KW-1185">Reference proteome</keyword>
<evidence type="ECO:0000313" key="3">
    <source>
        <dbReference type="EMBL" id="WPA98319.1"/>
    </source>
</evidence>